<proteinExistence type="inferred from homology"/>
<feature type="transmembrane region" description="Helical" evidence="5">
    <location>
        <begin position="122"/>
        <end position="143"/>
    </location>
</feature>
<evidence type="ECO:0000256" key="1">
    <source>
        <dbReference type="ARBA" id="ARBA00004141"/>
    </source>
</evidence>
<comment type="similarity">
    <text evidence="5">Belongs to the PRA1 family.</text>
</comment>
<comment type="subcellular location">
    <subcellularLocation>
        <location evidence="1 5">Membrane</location>
        <topology evidence="1 5">Multi-pass membrane protein</topology>
    </subcellularLocation>
</comment>
<sequence length="193" mass="22183">MQSDALSFAPLRPLDDFLLDSARFQLPDVNDIEKWGKRVSNNLLYYQSNYFLMSILIIIIFTAIHPTKMITGSFLLFASFFIIYYMSRDVKLGGNLFRKNPMIISLVIFSLGYFLLSKMLGSLLVFLLGILIPICLSFIHASLRMRNIKNKIVNKTVAFKNSQTPMGIFLRDMGIEFLFSAFKEQSQVKHSKD</sequence>
<dbReference type="Proteomes" id="UP000695000">
    <property type="component" value="Unplaced"/>
</dbReference>
<dbReference type="GeneID" id="108558176"/>
<keyword evidence="3 5" id="KW-1133">Transmembrane helix</keyword>
<evidence type="ECO:0000313" key="7">
    <source>
        <dbReference type="RefSeq" id="XP_017770492.1"/>
    </source>
</evidence>
<protein>
    <recommendedName>
        <fullName evidence="5">PRA1 family protein</fullName>
    </recommendedName>
</protein>
<evidence type="ECO:0000256" key="4">
    <source>
        <dbReference type="ARBA" id="ARBA00023136"/>
    </source>
</evidence>
<keyword evidence="6" id="KW-1185">Reference proteome</keyword>
<feature type="transmembrane region" description="Helical" evidence="5">
    <location>
        <begin position="99"/>
        <end position="116"/>
    </location>
</feature>
<reference evidence="7" key="1">
    <citation type="submission" date="2025-08" db="UniProtKB">
        <authorList>
            <consortium name="RefSeq"/>
        </authorList>
    </citation>
    <scope>IDENTIFICATION</scope>
    <source>
        <tissue evidence="7">Whole Larva</tissue>
    </source>
</reference>
<accession>A0ABM1M7E2</accession>
<evidence type="ECO:0000256" key="3">
    <source>
        <dbReference type="ARBA" id="ARBA00022989"/>
    </source>
</evidence>
<evidence type="ECO:0000256" key="5">
    <source>
        <dbReference type="RuleBase" id="RU363107"/>
    </source>
</evidence>
<evidence type="ECO:0000256" key="2">
    <source>
        <dbReference type="ARBA" id="ARBA00022692"/>
    </source>
</evidence>
<dbReference type="PANTHER" id="PTHR12859:SF0">
    <property type="entry name" value="PRA1 FAMILY PROTEIN"/>
    <property type="match status" value="1"/>
</dbReference>
<keyword evidence="2 5" id="KW-0812">Transmembrane</keyword>
<keyword evidence="4 5" id="KW-0472">Membrane</keyword>
<evidence type="ECO:0000313" key="6">
    <source>
        <dbReference type="Proteomes" id="UP000695000"/>
    </source>
</evidence>
<dbReference type="InterPro" id="IPR004895">
    <property type="entry name" value="Prenylated_rab_accept_PRA1"/>
</dbReference>
<dbReference type="Pfam" id="PF03208">
    <property type="entry name" value="PRA1"/>
    <property type="match status" value="1"/>
</dbReference>
<organism evidence="6 7">
    <name type="scientific">Nicrophorus vespilloides</name>
    <name type="common">Boreal carrion beetle</name>
    <dbReference type="NCBI Taxonomy" id="110193"/>
    <lineage>
        <taxon>Eukaryota</taxon>
        <taxon>Metazoa</taxon>
        <taxon>Ecdysozoa</taxon>
        <taxon>Arthropoda</taxon>
        <taxon>Hexapoda</taxon>
        <taxon>Insecta</taxon>
        <taxon>Pterygota</taxon>
        <taxon>Neoptera</taxon>
        <taxon>Endopterygota</taxon>
        <taxon>Coleoptera</taxon>
        <taxon>Polyphaga</taxon>
        <taxon>Staphyliniformia</taxon>
        <taxon>Silphidae</taxon>
        <taxon>Nicrophorinae</taxon>
        <taxon>Nicrophorus</taxon>
    </lineage>
</organism>
<name>A0ABM1M7E2_NICVS</name>
<feature type="transmembrane region" description="Helical" evidence="5">
    <location>
        <begin position="43"/>
        <end position="64"/>
    </location>
</feature>
<dbReference type="PANTHER" id="PTHR12859">
    <property type="entry name" value="PRA1 PROTEIN"/>
    <property type="match status" value="1"/>
</dbReference>
<dbReference type="RefSeq" id="XP_017770492.1">
    <property type="nucleotide sequence ID" value="XM_017915003.1"/>
</dbReference>
<gene>
    <name evidence="7" type="primary">LOC108558176</name>
</gene>
<feature type="transmembrane region" description="Helical" evidence="5">
    <location>
        <begin position="70"/>
        <end position="87"/>
    </location>
</feature>